<gene>
    <name evidence="2" type="ORF">BCR44DRAFT_65106</name>
</gene>
<dbReference type="AlphaFoldDB" id="A0A1Y2HQZ1"/>
<dbReference type="EMBL" id="MCFL01000014">
    <property type="protein sequence ID" value="ORZ37016.1"/>
    <property type="molecule type" value="Genomic_DNA"/>
</dbReference>
<dbReference type="Proteomes" id="UP000193411">
    <property type="component" value="Unassembled WGS sequence"/>
</dbReference>
<comment type="caution">
    <text evidence="2">The sequence shown here is derived from an EMBL/GenBank/DDBJ whole genome shotgun (WGS) entry which is preliminary data.</text>
</comment>
<name>A0A1Y2HQZ1_9FUNG</name>
<feature type="region of interest" description="Disordered" evidence="1">
    <location>
        <begin position="1"/>
        <end position="51"/>
    </location>
</feature>
<evidence type="ECO:0000256" key="1">
    <source>
        <dbReference type="SAM" id="MobiDB-lite"/>
    </source>
</evidence>
<organism evidence="2 3">
    <name type="scientific">Catenaria anguillulae PL171</name>
    <dbReference type="NCBI Taxonomy" id="765915"/>
    <lineage>
        <taxon>Eukaryota</taxon>
        <taxon>Fungi</taxon>
        <taxon>Fungi incertae sedis</taxon>
        <taxon>Blastocladiomycota</taxon>
        <taxon>Blastocladiomycetes</taxon>
        <taxon>Blastocladiales</taxon>
        <taxon>Catenariaceae</taxon>
        <taxon>Catenaria</taxon>
    </lineage>
</organism>
<sequence>MEKGKRERGTGGAGDNTRSTKRNDGGWANAGVGRGQGISGIDANCAGTGRD</sequence>
<evidence type="ECO:0000313" key="3">
    <source>
        <dbReference type="Proteomes" id="UP000193411"/>
    </source>
</evidence>
<protein>
    <submittedName>
        <fullName evidence="2">Uncharacterized protein</fullName>
    </submittedName>
</protein>
<proteinExistence type="predicted"/>
<evidence type="ECO:0000313" key="2">
    <source>
        <dbReference type="EMBL" id="ORZ37016.1"/>
    </source>
</evidence>
<keyword evidence="3" id="KW-1185">Reference proteome</keyword>
<reference evidence="2 3" key="1">
    <citation type="submission" date="2016-07" db="EMBL/GenBank/DDBJ databases">
        <title>Pervasive Adenine N6-methylation of Active Genes in Fungi.</title>
        <authorList>
            <consortium name="DOE Joint Genome Institute"/>
            <person name="Mondo S.J."/>
            <person name="Dannebaum R.O."/>
            <person name="Kuo R.C."/>
            <person name="Labutti K."/>
            <person name="Haridas S."/>
            <person name="Kuo A."/>
            <person name="Salamov A."/>
            <person name="Ahrendt S.R."/>
            <person name="Lipzen A."/>
            <person name="Sullivan W."/>
            <person name="Andreopoulos W.B."/>
            <person name="Clum A."/>
            <person name="Lindquist E."/>
            <person name="Daum C."/>
            <person name="Ramamoorthy G.K."/>
            <person name="Gryganskyi A."/>
            <person name="Culley D."/>
            <person name="Magnuson J.K."/>
            <person name="James T.Y."/>
            <person name="O'Malley M.A."/>
            <person name="Stajich J.E."/>
            <person name="Spatafora J.W."/>
            <person name="Visel A."/>
            <person name="Grigoriev I.V."/>
        </authorList>
    </citation>
    <scope>NUCLEOTIDE SEQUENCE [LARGE SCALE GENOMIC DNA]</scope>
    <source>
        <strain evidence="2 3">PL171</strain>
    </source>
</reference>
<accession>A0A1Y2HQZ1</accession>